<keyword evidence="3" id="KW-0863">Zinc-finger</keyword>
<dbReference type="SUPFAM" id="SSF50249">
    <property type="entry name" value="Nucleic acid-binding proteins"/>
    <property type="match status" value="1"/>
</dbReference>
<dbReference type="InterPro" id="IPR047192">
    <property type="entry name" value="Euk_RPA1_DBD_C"/>
</dbReference>
<proteinExistence type="inferred from homology"/>
<evidence type="ECO:0000256" key="5">
    <source>
        <dbReference type="ARBA" id="ARBA00023125"/>
    </source>
</evidence>
<dbReference type="InterPro" id="IPR013955">
    <property type="entry name" value="Rep_factor-A_C"/>
</dbReference>
<keyword evidence="2" id="KW-0479">Metal-binding</keyword>
<comment type="similarity">
    <text evidence="1">Belongs to the replication factor A protein 1 family.</text>
</comment>
<feature type="domain" description="Replication factor A C-terminal" evidence="6">
    <location>
        <begin position="132"/>
        <end position="278"/>
    </location>
</feature>
<protein>
    <recommendedName>
        <fullName evidence="6">Replication factor A C-terminal domain-containing protein</fullName>
    </recommendedName>
</protein>
<organism evidence="7 8">
    <name type="scientific">Rotaria sordida</name>
    <dbReference type="NCBI Taxonomy" id="392033"/>
    <lineage>
        <taxon>Eukaryota</taxon>
        <taxon>Metazoa</taxon>
        <taxon>Spiralia</taxon>
        <taxon>Gnathifera</taxon>
        <taxon>Rotifera</taxon>
        <taxon>Eurotatoria</taxon>
        <taxon>Bdelloidea</taxon>
        <taxon>Philodinida</taxon>
        <taxon>Philodinidae</taxon>
        <taxon>Rotaria</taxon>
    </lineage>
</organism>
<accession>A0A819SRR3</accession>
<keyword evidence="4" id="KW-0862">Zinc</keyword>
<sequence>MDDQMNIFTPDKNTYRKSFNMSTTDEFLGDIDNKTDDVEKKRTIEDDQEQEYVLALLAVDNAKQNNASKETIEALEKEKDNKKLRFYRSGIDVDVVDARRAKRELSKKDKSAFKTFSQIIAEGLGLDDEPDYVNVKAMSTLIKKDTVAYMLCLDVTCRETVVDENNGTYRCKRCNKTYNNLEWSYMVSAEISDATGAQWITVFGNEAETLLGMTANDFGNHILNQNESIIEDIIRKAMNHERIFKLRAKAEQHNNERKIRFTCVGVSDVDWPSHGRRLIEEINRMEPMVILPDEDTLLRRHIGAACENRYRAQQRTANQESYLSPELLRGRWIELFNEQNRDNQT</sequence>
<dbReference type="Pfam" id="PF08646">
    <property type="entry name" value="Rep_fac-A_C"/>
    <property type="match status" value="1"/>
</dbReference>
<comment type="caution">
    <text evidence="7">The sequence shown here is derived from an EMBL/GenBank/DDBJ whole genome shotgun (WGS) entry which is preliminary data.</text>
</comment>
<evidence type="ECO:0000256" key="1">
    <source>
        <dbReference type="ARBA" id="ARBA00005690"/>
    </source>
</evidence>
<dbReference type="Gene3D" id="2.40.50.140">
    <property type="entry name" value="Nucleic acid-binding proteins"/>
    <property type="match status" value="1"/>
</dbReference>
<dbReference type="EMBL" id="CAJOBD010006566">
    <property type="protein sequence ID" value="CAF4064268.1"/>
    <property type="molecule type" value="Genomic_DNA"/>
</dbReference>
<dbReference type="AlphaFoldDB" id="A0A819SRR3"/>
<evidence type="ECO:0000313" key="7">
    <source>
        <dbReference type="EMBL" id="CAF4064268.1"/>
    </source>
</evidence>
<reference evidence="7" key="1">
    <citation type="submission" date="2021-02" db="EMBL/GenBank/DDBJ databases">
        <authorList>
            <person name="Nowell W R."/>
        </authorList>
    </citation>
    <scope>NUCLEOTIDE SEQUENCE</scope>
</reference>
<evidence type="ECO:0000313" key="8">
    <source>
        <dbReference type="Proteomes" id="UP000663836"/>
    </source>
</evidence>
<dbReference type="GO" id="GO:0008270">
    <property type="term" value="F:zinc ion binding"/>
    <property type="evidence" value="ECO:0007669"/>
    <property type="project" value="UniProtKB-KW"/>
</dbReference>
<keyword evidence="5" id="KW-0238">DNA-binding</keyword>
<dbReference type="CDD" id="cd04476">
    <property type="entry name" value="RPA1_DBD_C"/>
    <property type="match status" value="1"/>
</dbReference>
<dbReference type="InterPro" id="IPR012340">
    <property type="entry name" value="NA-bd_OB-fold"/>
</dbReference>
<evidence type="ECO:0000256" key="4">
    <source>
        <dbReference type="ARBA" id="ARBA00022833"/>
    </source>
</evidence>
<dbReference type="FunFam" id="2.40.50.140:FF:000090">
    <property type="entry name" value="Replication protein A subunit"/>
    <property type="match status" value="1"/>
</dbReference>
<evidence type="ECO:0000256" key="2">
    <source>
        <dbReference type="ARBA" id="ARBA00022723"/>
    </source>
</evidence>
<evidence type="ECO:0000259" key="6">
    <source>
        <dbReference type="Pfam" id="PF08646"/>
    </source>
</evidence>
<evidence type="ECO:0000256" key="3">
    <source>
        <dbReference type="ARBA" id="ARBA00022771"/>
    </source>
</evidence>
<dbReference type="GO" id="GO:0003677">
    <property type="term" value="F:DNA binding"/>
    <property type="evidence" value="ECO:0007669"/>
    <property type="project" value="UniProtKB-KW"/>
</dbReference>
<dbReference type="Proteomes" id="UP000663836">
    <property type="component" value="Unassembled WGS sequence"/>
</dbReference>
<gene>
    <name evidence="7" type="ORF">JBS370_LOCUS29776</name>
</gene>
<name>A0A819SRR3_9BILA</name>